<sequence>MVFKTFLLFLIFYPALTETVRFANRHARRHMSSLPIKLDFTANVVYNKLYQRSLNINNTSVVSIEPANKVWFAIENGTLYALPLFGDASGPFQVQLENPNPIRIKLKFDFAPSSSLFAPSDHLLLALFNLSSTNYNSSLLNRYFIVRTLSLALNLSESLITIHKINGSMIKVYFSCDLYSTKDLAYQIKTFINHYYSKRLQILSSFPLPLIEVSIVRLSHSTSTPTTPSMFELKKAVMTIRPRLLTNRTLSPPINNLIFLDQLYQPLVIVPLAIILVGLFICTIIAFCLCCNRRSSSSSTLLLPSGPSGSPNNKYLYESYSYRKHRQQQEIYRKKHSLKDQKQYISKGIPVVFAEELEEKLEQTHTPLVMRIEKASFANEQEAKKFEKITL</sequence>
<dbReference type="GO" id="GO:0016010">
    <property type="term" value="C:dystrophin-associated glycoprotein complex"/>
    <property type="evidence" value="ECO:0007669"/>
    <property type="project" value="InterPro"/>
</dbReference>
<gene>
    <name evidence="3" type="ORF">EDS130_LOCUS15360</name>
</gene>
<keyword evidence="1" id="KW-1133">Transmembrane helix</keyword>
<evidence type="ECO:0000313" key="3">
    <source>
        <dbReference type="EMBL" id="CAF1010402.1"/>
    </source>
</evidence>
<evidence type="ECO:0000313" key="4">
    <source>
        <dbReference type="Proteomes" id="UP000663852"/>
    </source>
</evidence>
<name>A0A814HIV1_ADIRI</name>
<keyword evidence="2" id="KW-0732">Signal</keyword>
<comment type="caution">
    <text evidence="3">The sequence shown here is derived from an EMBL/GenBank/DDBJ whole genome shotgun (WGS) entry which is preliminary data.</text>
</comment>
<protein>
    <submittedName>
        <fullName evidence="3">Uncharacterized protein</fullName>
    </submittedName>
</protein>
<proteinExistence type="predicted"/>
<feature type="chain" id="PRO_5033032865" evidence="2">
    <location>
        <begin position="18"/>
        <end position="391"/>
    </location>
</feature>
<keyword evidence="1" id="KW-0812">Transmembrane</keyword>
<evidence type="ECO:0000256" key="2">
    <source>
        <dbReference type="SAM" id="SignalP"/>
    </source>
</evidence>
<feature type="transmembrane region" description="Helical" evidence="1">
    <location>
        <begin position="263"/>
        <end position="289"/>
    </location>
</feature>
<dbReference type="EMBL" id="CAJNOJ010000064">
    <property type="protein sequence ID" value="CAF1010402.1"/>
    <property type="molecule type" value="Genomic_DNA"/>
</dbReference>
<evidence type="ECO:0000256" key="1">
    <source>
        <dbReference type="SAM" id="Phobius"/>
    </source>
</evidence>
<dbReference type="Proteomes" id="UP000663852">
    <property type="component" value="Unassembled WGS sequence"/>
</dbReference>
<dbReference type="AlphaFoldDB" id="A0A814HIV1"/>
<dbReference type="OrthoDB" id="6285625at2759"/>
<organism evidence="3 4">
    <name type="scientific">Adineta ricciae</name>
    <name type="common">Rotifer</name>
    <dbReference type="NCBI Taxonomy" id="249248"/>
    <lineage>
        <taxon>Eukaryota</taxon>
        <taxon>Metazoa</taxon>
        <taxon>Spiralia</taxon>
        <taxon>Gnathifera</taxon>
        <taxon>Rotifera</taxon>
        <taxon>Eurotatoria</taxon>
        <taxon>Bdelloidea</taxon>
        <taxon>Adinetida</taxon>
        <taxon>Adinetidae</taxon>
        <taxon>Adineta</taxon>
    </lineage>
</organism>
<keyword evidence="1" id="KW-0472">Membrane</keyword>
<accession>A0A814HIV1</accession>
<reference evidence="3" key="1">
    <citation type="submission" date="2021-02" db="EMBL/GenBank/DDBJ databases">
        <authorList>
            <person name="Nowell W R."/>
        </authorList>
    </citation>
    <scope>NUCLEOTIDE SEQUENCE</scope>
</reference>
<feature type="signal peptide" evidence="2">
    <location>
        <begin position="1"/>
        <end position="17"/>
    </location>
</feature>